<accession>A0A9W4HID5</accession>
<reference evidence="1" key="1">
    <citation type="submission" date="2021-07" db="EMBL/GenBank/DDBJ databases">
        <authorList>
            <person name="Branca A.L. A."/>
        </authorList>
    </citation>
    <scope>NUCLEOTIDE SEQUENCE</scope>
</reference>
<name>A0A9W4HID5_PENNA</name>
<proteinExistence type="predicted"/>
<gene>
    <name evidence="1" type="ORF">PNAL_LOCUS2588</name>
</gene>
<dbReference type="OrthoDB" id="66881at2759"/>
<sequence length="196" mass="22299">MESFARRRSQRIYIFAAIHSRTKSTGLTNLRLQAHDLLLQPDHSAQIPFPGLLTYTRDMPTVMLTNACTPLAELFDLDDLYTLCTRPSASVIFKPDRTPATHFDQLPASTMPIFPIERSISVKGLSVRRKQIPIFPAFCLVDYKVQGSTLSAAILDLKNDTARRGQDSHRKYCSLYVQLSRLRSFEGLHLLQKNLY</sequence>
<dbReference type="AlphaFoldDB" id="A0A9W4HID5"/>
<protein>
    <submittedName>
        <fullName evidence="1">Uncharacterized protein</fullName>
    </submittedName>
</protein>
<evidence type="ECO:0000313" key="1">
    <source>
        <dbReference type="EMBL" id="CAG8026095.1"/>
    </source>
</evidence>
<organism evidence="1 2">
    <name type="scientific">Penicillium nalgiovense</name>
    <dbReference type="NCBI Taxonomy" id="60175"/>
    <lineage>
        <taxon>Eukaryota</taxon>
        <taxon>Fungi</taxon>
        <taxon>Dikarya</taxon>
        <taxon>Ascomycota</taxon>
        <taxon>Pezizomycotina</taxon>
        <taxon>Eurotiomycetes</taxon>
        <taxon>Eurotiomycetidae</taxon>
        <taxon>Eurotiales</taxon>
        <taxon>Aspergillaceae</taxon>
        <taxon>Penicillium</taxon>
    </lineage>
</organism>
<comment type="caution">
    <text evidence="1">The sequence shown here is derived from an EMBL/GenBank/DDBJ whole genome shotgun (WGS) entry which is preliminary data.</text>
</comment>
<dbReference type="Proteomes" id="UP001153461">
    <property type="component" value="Unassembled WGS sequence"/>
</dbReference>
<dbReference type="EMBL" id="CAJVNV010000081">
    <property type="protein sequence ID" value="CAG8026095.1"/>
    <property type="molecule type" value="Genomic_DNA"/>
</dbReference>
<evidence type="ECO:0000313" key="2">
    <source>
        <dbReference type="Proteomes" id="UP001153461"/>
    </source>
</evidence>